<dbReference type="Proteomes" id="UP000238157">
    <property type="component" value="Unassembled WGS sequence"/>
</dbReference>
<dbReference type="PANTHER" id="PTHR44591">
    <property type="entry name" value="STRESS RESPONSE REGULATOR PROTEIN 1"/>
    <property type="match status" value="1"/>
</dbReference>
<accession>A0A2T0WPD4</accession>
<dbReference type="Gene3D" id="3.40.50.2300">
    <property type="match status" value="1"/>
</dbReference>
<reference evidence="4 5" key="1">
    <citation type="submission" date="2018-03" db="EMBL/GenBank/DDBJ databases">
        <title>Genomic Encyclopedia of Archaeal and Bacterial Type Strains, Phase II (KMG-II): from individual species to whole genera.</title>
        <authorList>
            <person name="Goeker M."/>
        </authorList>
    </citation>
    <scope>NUCLEOTIDE SEQUENCE [LARGE SCALE GENOMIC DNA]</scope>
    <source>
        <strain evidence="4 5">DSM 27929</strain>
    </source>
</reference>
<evidence type="ECO:0000259" key="3">
    <source>
        <dbReference type="PROSITE" id="PS50110"/>
    </source>
</evidence>
<comment type="caution">
    <text evidence="4">The sequence shown here is derived from an EMBL/GenBank/DDBJ whole genome shotgun (WGS) entry which is preliminary data.</text>
</comment>
<evidence type="ECO:0000256" key="1">
    <source>
        <dbReference type="ARBA" id="ARBA00022553"/>
    </source>
</evidence>
<dbReference type="SUPFAM" id="SSF52172">
    <property type="entry name" value="CheY-like"/>
    <property type="match status" value="1"/>
</dbReference>
<feature type="domain" description="Response regulatory" evidence="3">
    <location>
        <begin position="4"/>
        <end position="120"/>
    </location>
</feature>
<name>A0A2T0WPD4_9BACT</name>
<dbReference type="SMART" id="SM00448">
    <property type="entry name" value="REC"/>
    <property type="match status" value="1"/>
</dbReference>
<dbReference type="AlphaFoldDB" id="A0A2T0WPD4"/>
<gene>
    <name evidence="4" type="ORF">CLW00_104219</name>
</gene>
<dbReference type="InterPro" id="IPR001789">
    <property type="entry name" value="Sig_transdc_resp-reg_receiver"/>
</dbReference>
<dbReference type="RefSeq" id="WP_106133290.1">
    <property type="nucleotide sequence ID" value="NZ_PVTR01000004.1"/>
</dbReference>
<organism evidence="4 5">
    <name type="scientific">Mongoliibacter ruber</name>
    <dbReference type="NCBI Taxonomy" id="1750599"/>
    <lineage>
        <taxon>Bacteria</taxon>
        <taxon>Pseudomonadati</taxon>
        <taxon>Bacteroidota</taxon>
        <taxon>Cytophagia</taxon>
        <taxon>Cytophagales</taxon>
        <taxon>Cyclobacteriaceae</taxon>
        <taxon>Mongoliibacter</taxon>
    </lineage>
</organism>
<proteinExistence type="predicted"/>
<protein>
    <submittedName>
        <fullName evidence="4">Twitching motility two-component system response regulator PilH</fullName>
    </submittedName>
</protein>
<dbReference type="GO" id="GO:0000160">
    <property type="term" value="P:phosphorelay signal transduction system"/>
    <property type="evidence" value="ECO:0007669"/>
    <property type="project" value="InterPro"/>
</dbReference>
<dbReference type="InterPro" id="IPR011006">
    <property type="entry name" value="CheY-like_superfamily"/>
</dbReference>
<dbReference type="PANTHER" id="PTHR44591:SF3">
    <property type="entry name" value="RESPONSE REGULATORY DOMAIN-CONTAINING PROTEIN"/>
    <property type="match status" value="1"/>
</dbReference>
<keyword evidence="5" id="KW-1185">Reference proteome</keyword>
<sequence>MNPKIVLVEDEEILRENLKEILEINNFEVSDFSNGNQVLEYLKSNKTSLIISDLMMPEMDGHRLLQQIRSNEWTKDIPFILLSAKIEQDDRDKSFALGADQYLIKPIKTVDLIKSIKSILKD</sequence>
<dbReference type="CDD" id="cd17574">
    <property type="entry name" value="REC_OmpR"/>
    <property type="match status" value="1"/>
</dbReference>
<dbReference type="Pfam" id="PF00072">
    <property type="entry name" value="Response_reg"/>
    <property type="match status" value="1"/>
</dbReference>
<dbReference type="EMBL" id="PVTR01000004">
    <property type="protein sequence ID" value="PRY88568.1"/>
    <property type="molecule type" value="Genomic_DNA"/>
</dbReference>
<dbReference type="InterPro" id="IPR050595">
    <property type="entry name" value="Bact_response_regulator"/>
</dbReference>
<dbReference type="OrthoDB" id="9781208at2"/>
<evidence type="ECO:0000256" key="2">
    <source>
        <dbReference type="PROSITE-ProRule" id="PRU00169"/>
    </source>
</evidence>
<evidence type="ECO:0000313" key="5">
    <source>
        <dbReference type="Proteomes" id="UP000238157"/>
    </source>
</evidence>
<evidence type="ECO:0000313" key="4">
    <source>
        <dbReference type="EMBL" id="PRY88568.1"/>
    </source>
</evidence>
<dbReference type="PROSITE" id="PS50110">
    <property type="entry name" value="RESPONSE_REGULATORY"/>
    <property type="match status" value="1"/>
</dbReference>
<feature type="modified residue" description="4-aspartylphosphate" evidence="2">
    <location>
        <position position="53"/>
    </location>
</feature>
<keyword evidence="1 2" id="KW-0597">Phosphoprotein</keyword>